<name>A0A914PXW6_9BILA</name>
<dbReference type="Pfam" id="PF00082">
    <property type="entry name" value="Peptidase_S8"/>
    <property type="match status" value="1"/>
</dbReference>
<reference evidence="9" key="1">
    <citation type="submission" date="2022-11" db="UniProtKB">
        <authorList>
            <consortium name="WormBaseParasite"/>
        </authorList>
    </citation>
    <scope>IDENTIFICATION</scope>
</reference>
<keyword evidence="8" id="KW-1185">Reference proteome</keyword>
<evidence type="ECO:0000259" key="7">
    <source>
        <dbReference type="Pfam" id="PF21223"/>
    </source>
</evidence>
<dbReference type="PANTHER" id="PTHR43806:SF14">
    <property type="entry name" value="TRIPEPTIDYL-PEPTIDASE 2"/>
    <property type="match status" value="1"/>
</dbReference>
<dbReference type="GO" id="GO:0005829">
    <property type="term" value="C:cytosol"/>
    <property type="evidence" value="ECO:0007669"/>
    <property type="project" value="TreeGrafter"/>
</dbReference>
<evidence type="ECO:0000313" key="9">
    <source>
        <dbReference type="WBParaSite" id="PDA_v2.g23209.t1"/>
    </source>
</evidence>
<dbReference type="PROSITE" id="PS51892">
    <property type="entry name" value="SUBTILASE"/>
    <property type="match status" value="1"/>
</dbReference>
<dbReference type="Gene3D" id="3.40.50.200">
    <property type="entry name" value="Peptidase S8/S53 domain"/>
    <property type="match status" value="1"/>
</dbReference>
<comment type="caution">
    <text evidence="5">Lacks conserved residue(s) required for the propagation of feature annotation.</text>
</comment>
<evidence type="ECO:0000256" key="4">
    <source>
        <dbReference type="ARBA" id="ARBA00022825"/>
    </source>
</evidence>
<evidence type="ECO:0000256" key="2">
    <source>
        <dbReference type="ARBA" id="ARBA00022670"/>
    </source>
</evidence>
<dbReference type="InterPro" id="IPR000209">
    <property type="entry name" value="Peptidase_S8/S53_dom"/>
</dbReference>
<keyword evidence="2" id="KW-0645">Protease</keyword>
<dbReference type="Pfam" id="PF21223">
    <property type="entry name" value="TPPII_Ig-like-1"/>
    <property type="match status" value="1"/>
</dbReference>
<dbReference type="InterPro" id="IPR050131">
    <property type="entry name" value="Peptidase_S8_subtilisin-like"/>
</dbReference>
<evidence type="ECO:0000256" key="1">
    <source>
        <dbReference type="ARBA" id="ARBA00011073"/>
    </source>
</evidence>
<comment type="similarity">
    <text evidence="1 5">Belongs to the peptidase S8 family.</text>
</comment>
<dbReference type="PROSITE" id="PS00138">
    <property type="entry name" value="SUBTILASE_SER"/>
    <property type="match status" value="1"/>
</dbReference>
<dbReference type="GO" id="GO:0006508">
    <property type="term" value="P:proteolysis"/>
    <property type="evidence" value="ECO:0007669"/>
    <property type="project" value="UniProtKB-KW"/>
</dbReference>
<evidence type="ECO:0000313" key="8">
    <source>
        <dbReference type="Proteomes" id="UP000887578"/>
    </source>
</evidence>
<organism evidence="8 9">
    <name type="scientific">Panagrolaimus davidi</name>
    <dbReference type="NCBI Taxonomy" id="227884"/>
    <lineage>
        <taxon>Eukaryota</taxon>
        <taxon>Metazoa</taxon>
        <taxon>Ecdysozoa</taxon>
        <taxon>Nematoda</taxon>
        <taxon>Chromadorea</taxon>
        <taxon>Rhabditida</taxon>
        <taxon>Tylenchina</taxon>
        <taxon>Panagrolaimomorpha</taxon>
        <taxon>Panagrolaimoidea</taxon>
        <taxon>Panagrolaimidae</taxon>
        <taxon>Panagrolaimus</taxon>
    </lineage>
</organism>
<dbReference type="Proteomes" id="UP000887578">
    <property type="component" value="Unplaced"/>
</dbReference>
<dbReference type="WBParaSite" id="PDA_v2.g23209.t1">
    <property type="protein sequence ID" value="PDA_v2.g23209.t1"/>
    <property type="gene ID" value="PDA_v2.g23209"/>
</dbReference>
<keyword evidence="3" id="KW-0378">Hydrolase</keyword>
<dbReference type="InterPro" id="IPR046940">
    <property type="entry name" value="TPPII_Ig-like_sf"/>
</dbReference>
<evidence type="ECO:0000256" key="3">
    <source>
        <dbReference type="ARBA" id="ARBA00022801"/>
    </source>
</evidence>
<evidence type="ECO:0000256" key="5">
    <source>
        <dbReference type="PROSITE-ProRule" id="PRU01240"/>
    </source>
</evidence>
<dbReference type="GO" id="GO:0008240">
    <property type="term" value="F:tripeptidyl-peptidase activity"/>
    <property type="evidence" value="ECO:0007669"/>
    <property type="project" value="TreeGrafter"/>
</dbReference>
<protein>
    <submittedName>
        <fullName evidence="9">Peptidase S8/S53 domain-containing protein</fullName>
    </submittedName>
</protein>
<dbReference type="InterPro" id="IPR048383">
    <property type="entry name" value="TPPII_Ig-like-1"/>
</dbReference>
<dbReference type="InterPro" id="IPR036852">
    <property type="entry name" value="Peptidase_S8/S53_dom_sf"/>
</dbReference>
<keyword evidence="4" id="KW-0720">Serine protease</keyword>
<dbReference type="SUPFAM" id="SSF52743">
    <property type="entry name" value="Subtilisin-like"/>
    <property type="match status" value="1"/>
</dbReference>
<sequence length="388" mass="43984">MITKSATNFGPFISSLKNFTTHIDQEIFTVGSINTSDTNSIFGEKIDDPPIVTFYSSRGPLPNGARGVTFGVPSSAVIENPGWYTSKKKIFEGTSCASPIAAGAIACLLSALKANSMKYTPATIKMVLCNTAFLPKNEDRLSFGNGIIQINSAFEYYLKNNKNYLSKIIVPQISVKNESNEKGIIIYKIQNDQNIYDFCINIENSNIKIPWILKSFPKENEKYIKYSKTVENNLFNIKIDTKELKQGYQYYSEIHGFDPSNISVGPIFHIPITVIIPENLIKNSIKKEIFMKSTSIFRLILNPESISQKCIVKITSEENGKIECEKVFEKADIQKNCRDEKVTNGAGFLRSFYVNIQWERMFEICIYQLTRINDNSVLKCFLEILFEN</sequence>
<feature type="domain" description="Peptidase S8/S53" evidence="6">
    <location>
        <begin position="26"/>
        <end position="146"/>
    </location>
</feature>
<accession>A0A914PXW6</accession>
<dbReference type="AlphaFoldDB" id="A0A914PXW6"/>
<feature type="domain" description="Tripeptidyl-peptidase II first Ig-like" evidence="7">
    <location>
        <begin position="222"/>
        <end position="275"/>
    </location>
</feature>
<proteinExistence type="inferred from homology"/>
<dbReference type="Gene3D" id="2.60.40.3170">
    <property type="match status" value="1"/>
</dbReference>
<dbReference type="InterPro" id="IPR023828">
    <property type="entry name" value="Peptidase_S8_Ser-AS"/>
</dbReference>
<dbReference type="GO" id="GO:0004252">
    <property type="term" value="F:serine-type endopeptidase activity"/>
    <property type="evidence" value="ECO:0007669"/>
    <property type="project" value="InterPro"/>
</dbReference>
<evidence type="ECO:0000259" key="6">
    <source>
        <dbReference type="Pfam" id="PF00082"/>
    </source>
</evidence>
<dbReference type="PANTHER" id="PTHR43806">
    <property type="entry name" value="PEPTIDASE S8"/>
    <property type="match status" value="1"/>
</dbReference>